<dbReference type="Pfam" id="PF03215">
    <property type="entry name" value="Rad17"/>
    <property type="match status" value="1"/>
</dbReference>
<reference evidence="10" key="1">
    <citation type="submission" date="2023-05" db="EMBL/GenBank/DDBJ databases">
        <title>High-quality long-read genome of Scophthalmus maximus.</title>
        <authorList>
            <person name="Lien S."/>
            <person name="Martinez P."/>
        </authorList>
    </citation>
    <scope>NUCLEOTIDE SEQUENCE [LARGE SCALE GENOMIC DNA]</scope>
</reference>
<comment type="similarity">
    <text evidence="2">Belongs to the rad17/RAD24 family.</text>
</comment>
<dbReference type="GO" id="GO:0005634">
    <property type="term" value="C:nucleus"/>
    <property type="evidence" value="ECO:0007669"/>
    <property type="project" value="UniProtKB-SubCell"/>
</dbReference>
<dbReference type="Ensembl" id="ENSSMAT00000052961.1">
    <property type="protein sequence ID" value="ENSSMAP00000041284.1"/>
    <property type="gene ID" value="ENSSMAG00000024431.1"/>
</dbReference>
<evidence type="ECO:0000256" key="3">
    <source>
        <dbReference type="ARBA" id="ARBA00022741"/>
    </source>
</evidence>
<evidence type="ECO:0000313" key="11">
    <source>
        <dbReference type="Proteomes" id="UP000694558"/>
    </source>
</evidence>
<organism evidence="10 11">
    <name type="scientific">Scophthalmus maximus</name>
    <name type="common">Turbot</name>
    <name type="synonym">Psetta maxima</name>
    <dbReference type="NCBI Taxonomy" id="52904"/>
    <lineage>
        <taxon>Eukaryota</taxon>
        <taxon>Metazoa</taxon>
        <taxon>Chordata</taxon>
        <taxon>Craniata</taxon>
        <taxon>Vertebrata</taxon>
        <taxon>Euteleostomi</taxon>
        <taxon>Actinopterygii</taxon>
        <taxon>Neopterygii</taxon>
        <taxon>Teleostei</taxon>
        <taxon>Neoteleostei</taxon>
        <taxon>Acanthomorphata</taxon>
        <taxon>Carangaria</taxon>
        <taxon>Pleuronectiformes</taxon>
        <taxon>Pleuronectoidei</taxon>
        <taxon>Scophthalmidae</taxon>
        <taxon>Scophthalmus</taxon>
    </lineage>
</organism>
<evidence type="ECO:0000256" key="8">
    <source>
        <dbReference type="SAM" id="MobiDB-lite"/>
    </source>
</evidence>
<dbReference type="GO" id="GO:0000077">
    <property type="term" value="P:DNA damage checkpoint signaling"/>
    <property type="evidence" value="ECO:0007669"/>
    <property type="project" value="TreeGrafter"/>
</dbReference>
<evidence type="ECO:0000256" key="7">
    <source>
        <dbReference type="ARBA" id="ARBA00023306"/>
    </source>
</evidence>
<keyword evidence="5" id="KW-0067">ATP-binding</keyword>
<keyword evidence="7" id="KW-0131">Cell cycle</keyword>
<feature type="domain" description="AAA+ ATPase" evidence="9">
    <location>
        <begin position="9"/>
        <end position="156"/>
    </location>
</feature>
<evidence type="ECO:0000313" key="10">
    <source>
        <dbReference type="Ensembl" id="ENSSMAP00000041284.1"/>
    </source>
</evidence>
<dbReference type="GeneTree" id="ENSGT00440000039046"/>
<evidence type="ECO:0000259" key="9">
    <source>
        <dbReference type="SMART" id="SM00382"/>
    </source>
</evidence>
<dbReference type="GO" id="GO:0006281">
    <property type="term" value="P:DNA repair"/>
    <property type="evidence" value="ECO:0007669"/>
    <property type="project" value="InterPro"/>
</dbReference>
<feature type="compositionally biased region" description="Polar residues" evidence="8">
    <location>
        <begin position="470"/>
        <end position="479"/>
    </location>
</feature>
<dbReference type="SUPFAM" id="SSF52540">
    <property type="entry name" value="P-loop containing nucleoside triphosphate hydrolases"/>
    <property type="match status" value="1"/>
</dbReference>
<evidence type="ECO:0000256" key="5">
    <source>
        <dbReference type="ARBA" id="ARBA00022840"/>
    </source>
</evidence>
<evidence type="ECO:0000256" key="2">
    <source>
        <dbReference type="ARBA" id="ARBA00006168"/>
    </source>
</evidence>
<keyword evidence="4" id="KW-0227">DNA damage</keyword>
<feature type="region of interest" description="Disordered" evidence="8">
    <location>
        <begin position="443"/>
        <end position="479"/>
    </location>
</feature>
<sequence>MKVHMTSSKGGILLLTGPSGCGKTATVLVLCRELGFRIQEWINPTNMEPYDWRTNGFSGFSCGSQVAQFQEFLLRANKYSCLRMAGDDGATDRKLILVEDLPNQFYRQPGSLHSNLRQFMKTSRCPLVFIVSDSLSGDSSSRFLFPRDIQEELDISSISFNPVAPTTAMKVLTRISTLEAGKSCGRMDMPDKGVLEMLCSGSSGDIRSAINSLQFSSLPGSVHPHTSPRLAICVSRQTKEQEEVQAIGGKDASLFLFRALGKILHCKRQSYFPGSSVASGPGLSSHLSHHLRETLLVDPELVVERSHMSGGFFNLYLHQNYLDFFSEVEDVARASEYLSDSDLLTADWTVSLTRLLKRCILYSWNSCCSRQHRENCLAAQSLFRSFCLTPVSLQTDLLPYLAKLSSPMRNQAQIAFIQDVGQMSQRRFSSRLKLEALTDKELGQLETDVEEEEEQKEEGQGGAEEGLPDSQPQPNTSQVLLEELDLIIEEYLSD</sequence>
<protein>
    <recommendedName>
        <fullName evidence="9">AAA+ ATPase domain-containing protein</fullName>
    </recommendedName>
</protein>
<dbReference type="InterPro" id="IPR004582">
    <property type="entry name" value="Checkpoint_prot_Rad17_Rad24"/>
</dbReference>
<name>A0A8D3C1X6_SCOMX</name>
<reference evidence="10" key="2">
    <citation type="submission" date="2025-08" db="UniProtKB">
        <authorList>
            <consortium name="Ensembl"/>
        </authorList>
    </citation>
    <scope>IDENTIFICATION</scope>
</reference>
<dbReference type="InterPro" id="IPR027417">
    <property type="entry name" value="P-loop_NTPase"/>
</dbReference>
<evidence type="ECO:0000256" key="4">
    <source>
        <dbReference type="ARBA" id="ARBA00022763"/>
    </source>
</evidence>
<dbReference type="PANTHER" id="PTHR12172:SF0">
    <property type="entry name" value="CELL CYCLE CHECKPOINT PROTEIN RAD17"/>
    <property type="match status" value="1"/>
</dbReference>
<feature type="compositionally biased region" description="Acidic residues" evidence="8">
    <location>
        <begin position="447"/>
        <end position="456"/>
    </location>
</feature>
<dbReference type="Gene3D" id="3.40.50.300">
    <property type="entry name" value="P-loop containing nucleotide triphosphate hydrolases"/>
    <property type="match status" value="1"/>
</dbReference>
<accession>A0A8D3C1X6</accession>
<dbReference type="Proteomes" id="UP000694558">
    <property type="component" value="Chromosome 9"/>
</dbReference>
<dbReference type="PANTHER" id="PTHR12172">
    <property type="entry name" value="CELL CYCLE CHECKPOINT PROTEIN RAD17"/>
    <property type="match status" value="1"/>
</dbReference>
<dbReference type="GO" id="GO:0033314">
    <property type="term" value="P:mitotic DNA replication checkpoint signaling"/>
    <property type="evidence" value="ECO:0007669"/>
    <property type="project" value="TreeGrafter"/>
</dbReference>
<keyword evidence="6" id="KW-0539">Nucleus</keyword>
<proteinExistence type="inferred from homology"/>
<dbReference type="InterPro" id="IPR003593">
    <property type="entry name" value="AAA+_ATPase"/>
</dbReference>
<comment type="subcellular location">
    <subcellularLocation>
        <location evidence="1">Nucleus</location>
    </subcellularLocation>
</comment>
<dbReference type="GO" id="GO:0003689">
    <property type="term" value="F:DNA clamp loader activity"/>
    <property type="evidence" value="ECO:0007669"/>
    <property type="project" value="TreeGrafter"/>
</dbReference>
<dbReference type="SMART" id="SM00382">
    <property type="entry name" value="AAA"/>
    <property type="match status" value="1"/>
</dbReference>
<evidence type="ECO:0000256" key="6">
    <source>
        <dbReference type="ARBA" id="ARBA00023242"/>
    </source>
</evidence>
<dbReference type="GO" id="GO:0005524">
    <property type="term" value="F:ATP binding"/>
    <property type="evidence" value="ECO:0007669"/>
    <property type="project" value="UniProtKB-KW"/>
</dbReference>
<dbReference type="GO" id="GO:0003682">
    <property type="term" value="F:chromatin binding"/>
    <property type="evidence" value="ECO:0007669"/>
    <property type="project" value="TreeGrafter"/>
</dbReference>
<dbReference type="AlphaFoldDB" id="A0A8D3C1X6"/>
<keyword evidence="3" id="KW-0547">Nucleotide-binding</keyword>
<evidence type="ECO:0000256" key="1">
    <source>
        <dbReference type="ARBA" id="ARBA00004123"/>
    </source>
</evidence>